<reference evidence="4" key="1">
    <citation type="submission" date="2016-06" db="UniProtKB">
        <authorList>
            <consortium name="WormBaseParasite"/>
        </authorList>
    </citation>
    <scope>IDENTIFICATION</scope>
</reference>
<dbReference type="WBParaSite" id="GPUH_0000793801-mRNA-1">
    <property type="protein sequence ID" value="GPUH_0000793801-mRNA-1"/>
    <property type="gene ID" value="GPUH_0000793801"/>
</dbReference>
<dbReference type="Proteomes" id="UP000271098">
    <property type="component" value="Unassembled WGS sequence"/>
</dbReference>
<evidence type="ECO:0000313" key="2">
    <source>
        <dbReference type="EMBL" id="VDK60154.1"/>
    </source>
</evidence>
<feature type="region of interest" description="Disordered" evidence="1">
    <location>
        <begin position="1"/>
        <end position="24"/>
    </location>
</feature>
<sequence length="106" mass="12059">MAIASSRWKTRNLEEDGGPEASKLEHDIGRAATISPIYIVMGWETIPERLASDYNDENGARAVEEARPVCVIMKKIMIFRRPKRYRLIENAGHEKEIILGLLGRTH</sequence>
<dbReference type="AlphaFoldDB" id="A0A183DGT8"/>
<organism evidence="4">
    <name type="scientific">Gongylonema pulchrum</name>
    <dbReference type="NCBI Taxonomy" id="637853"/>
    <lineage>
        <taxon>Eukaryota</taxon>
        <taxon>Metazoa</taxon>
        <taxon>Ecdysozoa</taxon>
        <taxon>Nematoda</taxon>
        <taxon>Chromadorea</taxon>
        <taxon>Rhabditida</taxon>
        <taxon>Spirurina</taxon>
        <taxon>Spiruromorpha</taxon>
        <taxon>Spiruroidea</taxon>
        <taxon>Gongylonematidae</taxon>
        <taxon>Gongylonema</taxon>
    </lineage>
</organism>
<accession>A0A183DGT8</accession>
<evidence type="ECO:0000313" key="4">
    <source>
        <dbReference type="WBParaSite" id="GPUH_0000793801-mRNA-1"/>
    </source>
</evidence>
<evidence type="ECO:0000256" key="1">
    <source>
        <dbReference type="SAM" id="MobiDB-lite"/>
    </source>
</evidence>
<evidence type="ECO:0000313" key="3">
    <source>
        <dbReference type="Proteomes" id="UP000271098"/>
    </source>
</evidence>
<gene>
    <name evidence="2" type="ORF">GPUH_LOCUS7928</name>
</gene>
<dbReference type="EMBL" id="UYRT01021746">
    <property type="protein sequence ID" value="VDK60154.1"/>
    <property type="molecule type" value="Genomic_DNA"/>
</dbReference>
<reference evidence="2 3" key="2">
    <citation type="submission" date="2018-11" db="EMBL/GenBank/DDBJ databases">
        <authorList>
            <consortium name="Pathogen Informatics"/>
        </authorList>
    </citation>
    <scope>NUCLEOTIDE SEQUENCE [LARGE SCALE GENOMIC DNA]</scope>
</reference>
<protein>
    <submittedName>
        <fullName evidence="4">Protein kinase domain-containing protein</fullName>
    </submittedName>
</protein>
<keyword evidence="3" id="KW-1185">Reference proteome</keyword>
<name>A0A183DGT8_9BILA</name>
<proteinExistence type="predicted"/>